<proteinExistence type="predicted"/>
<dbReference type="InterPro" id="IPR000073">
    <property type="entry name" value="AB_hydrolase_1"/>
</dbReference>
<evidence type="ECO:0000313" key="4">
    <source>
        <dbReference type="Proteomes" id="UP001391051"/>
    </source>
</evidence>
<comment type="caution">
    <text evidence="3">The sequence shown here is derived from an EMBL/GenBank/DDBJ whole genome shotgun (WGS) entry which is preliminary data.</text>
</comment>
<name>A0ABR1PYZ9_9PEZI</name>
<dbReference type="EMBL" id="JAQQWE010000008">
    <property type="protein sequence ID" value="KAK7942606.1"/>
    <property type="molecule type" value="Genomic_DNA"/>
</dbReference>
<organism evidence="3 4">
    <name type="scientific">Apiospora aurea</name>
    <dbReference type="NCBI Taxonomy" id="335848"/>
    <lineage>
        <taxon>Eukaryota</taxon>
        <taxon>Fungi</taxon>
        <taxon>Dikarya</taxon>
        <taxon>Ascomycota</taxon>
        <taxon>Pezizomycotina</taxon>
        <taxon>Sordariomycetes</taxon>
        <taxon>Xylariomycetidae</taxon>
        <taxon>Amphisphaeriales</taxon>
        <taxon>Apiosporaceae</taxon>
        <taxon>Apiospora</taxon>
    </lineage>
</organism>
<gene>
    <name evidence="3" type="ORF">PG986_011719</name>
</gene>
<evidence type="ECO:0000259" key="2">
    <source>
        <dbReference type="Pfam" id="PF12697"/>
    </source>
</evidence>
<dbReference type="InterPro" id="IPR029058">
    <property type="entry name" value="AB_hydrolase_fold"/>
</dbReference>
<dbReference type="CDD" id="cd12809">
    <property type="entry name" value="Esterase_713_like-2"/>
    <property type="match status" value="1"/>
</dbReference>
<dbReference type="PANTHER" id="PTHR43194">
    <property type="entry name" value="HYDROLASE ALPHA/BETA FOLD FAMILY"/>
    <property type="match status" value="1"/>
</dbReference>
<feature type="signal peptide" evidence="1">
    <location>
        <begin position="1"/>
        <end position="20"/>
    </location>
</feature>
<sequence length="349" mass="38044">MHFRLAKAALLWLYCGSTFGLETPHRRSYFYVGGKYVDDGAGGHLLQDQMYVERLSPVDGPSQPTPIVLVHGQGQTGTVRNLPRPLPWRPGAGQDEPSAFAAEYIQQRFTAVADYRLWPQAALHTQWPGNGAMGDPVFDAFYTSGVQYMNNATYQQTAVQAAGAALLDRIGKPVVLLGHSQGGIMPPLIADARPGLTRGLVLLEPSGPPFRDVAPAVAKAARAWGLADIPLTYSPAVARPEADLTRREFAAKDENHTACVLQAEPPAPRKLANLVDIPILTVTSEASFHAQYDECNVRYLRQAGCSKVEHVELGDVGIHGNGHMFFMESNSDEIQELVHSWLLNITKAN</sequence>
<dbReference type="PANTHER" id="PTHR43194:SF4">
    <property type="entry name" value="AB HYDROLASE-1 DOMAIN-CONTAINING PROTEIN"/>
    <property type="match status" value="1"/>
</dbReference>
<dbReference type="InterPro" id="IPR050228">
    <property type="entry name" value="Carboxylesterase_BioH"/>
</dbReference>
<keyword evidence="1" id="KW-0732">Signal</keyword>
<reference evidence="3 4" key="1">
    <citation type="submission" date="2023-01" db="EMBL/GenBank/DDBJ databases">
        <title>Analysis of 21 Apiospora genomes using comparative genomics revels a genus with tremendous synthesis potential of carbohydrate active enzymes and secondary metabolites.</title>
        <authorList>
            <person name="Sorensen T."/>
        </authorList>
    </citation>
    <scope>NUCLEOTIDE SEQUENCE [LARGE SCALE GENOMIC DNA]</scope>
    <source>
        <strain evidence="3 4">CBS 24483</strain>
    </source>
</reference>
<dbReference type="Proteomes" id="UP001391051">
    <property type="component" value="Unassembled WGS sequence"/>
</dbReference>
<feature type="chain" id="PRO_5045633467" description="AB hydrolase-1 domain-containing protein" evidence="1">
    <location>
        <begin position="21"/>
        <end position="349"/>
    </location>
</feature>
<feature type="domain" description="AB hydrolase-1" evidence="2">
    <location>
        <begin position="67"/>
        <end position="333"/>
    </location>
</feature>
<protein>
    <recommendedName>
        <fullName evidence="2">AB hydrolase-1 domain-containing protein</fullName>
    </recommendedName>
</protein>
<dbReference type="Pfam" id="PF12697">
    <property type="entry name" value="Abhydrolase_6"/>
    <property type="match status" value="1"/>
</dbReference>
<keyword evidence="4" id="KW-1185">Reference proteome</keyword>
<dbReference type="GeneID" id="92081003"/>
<dbReference type="SUPFAM" id="SSF53474">
    <property type="entry name" value="alpha/beta-Hydrolases"/>
    <property type="match status" value="1"/>
</dbReference>
<accession>A0ABR1PYZ9</accession>
<dbReference type="Gene3D" id="3.40.50.1820">
    <property type="entry name" value="alpha/beta hydrolase"/>
    <property type="match status" value="2"/>
</dbReference>
<evidence type="ECO:0000313" key="3">
    <source>
        <dbReference type="EMBL" id="KAK7942606.1"/>
    </source>
</evidence>
<dbReference type="RefSeq" id="XP_066694637.1">
    <property type="nucleotide sequence ID" value="XM_066847941.1"/>
</dbReference>
<evidence type="ECO:0000256" key="1">
    <source>
        <dbReference type="SAM" id="SignalP"/>
    </source>
</evidence>